<proteinExistence type="inferred from homology"/>
<keyword evidence="4 8" id="KW-0812">Transmembrane</keyword>
<reference evidence="9 10" key="1">
    <citation type="submission" date="2018-01" db="EMBL/GenBank/DDBJ databases">
        <title>Genomic Encyclopedia of Type Strains, Phase III (KMG-III): the genomes of soil and plant-associated and newly described type strains.</title>
        <authorList>
            <person name="Whitman W."/>
        </authorList>
    </citation>
    <scope>NUCLEOTIDE SEQUENCE [LARGE SCALE GENOMIC DNA]</scope>
    <source>
        <strain evidence="9 10">JCM 18070</strain>
    </source>
</reference>
<dbReference type="GO" id="GO:0016758">
    <property type="term" value="F:hexosyltransferase activity"/>
    <property type="evidence" value="ECO:0007669"/>
    <property type="project" value="InterPro"/>
</dbReference>
<feature type="transmembrane region" description="Helical" evidence="8">
    <location>
        <begin position="122"/>
        <end position="138"/>
    </location>
</feature>
<feature type="transmembrane region" description="Helical" evidence="8">
    <location>
        <begin position="383"/>
        <end position="412"/>
    </location>
</feature>
<keyword evidence="2" id="KW-1003">Cell membrane</keyword>
<evidence type="ECO:0000313" key="10">
    <source>
        <dbReference type="Proteomes" id="UP000237381"/>
    </source>
</evidence>
<evidence type="ECO:0000256" key="5">
    <source>
        <dbReference type="ARBA" id="ARBA00022989"/>
    </source>
</evidence>
<keyword evidence="5 8" id="KW-1133">Transmembrane helix</keyword>
<feature type="transmembrane region" description="Helical" evidence="8">
    <location>
        <begin position="175"/>
        <end position="204"/>
    </location>
</feature>
<evidence type="ECO:0000256" key="8">
    <source>
        <dbReference type="SAM" id="Phobius"/>
    </source>
</evidence>
<feature type="transmembrane region" description="Helical" evidence="8">
    <location>
        <begin position="144"/>
        <end position="163"/>
    </location>
</feature>
<feature type="transmembrane region" description="Helical" evidence="8">
    <location>
        <begin position="303"/>
        <end position="324"/>
    </location>
</feature>
<comment type="caution">
    <text evidence="9">The sequence shown here is derived from an EMBL/GenBank/DDBJ whole genome shotgun (WGS) entry which is preliminary data.</text>
</comment>
<evidence type="ECO:0000256" key="4">
    <source>
        <dbReference type="ARBA" id="ARBA00022692"/>
    </source>
</evidence>
<keyword evidence="3" id="KW-0808">Transferase</keyword>
<evidence type="ECO:0000313" key="9">
    <source>
        <dbReference type="EMBL" id="POR52125.1"/>
    </source>
</evidence>
<comment type="subcellular location">
    <subcellularLocation>
        <location evidence="1">Cell membrane</location>
        <topology evidence="1">Multi-pass membrane protein</topology>
    </subcellularLocation>
</comment>
<name>A0A2S4MBW4_9BURK</name>
<dbReference type="InterPro" id="IPR018584">
    <property type="entry name" value="GT87"/>
</dbReference>
<feature type="transmembrane region" description="Helical" evidence="8">
    <location>
        <begin position="241"/>
        <end position="274"/>
    </location>
</feature>
<evidence type="ECO:0000256" key="6">
    <source>
        <dbReference type="ARBA" id="ARBA00023136"/>
    </source>
</evidence>
<keyword evidence="10" id="KW-1185">Reference proteome</keyword>
<comment type="similarity">
    <text evidence="7">Belongs to the glycosyltransferase 87 family.</text>
</comment>
<dbReference type="EMBL" id="PQGA01000005">
    <property type="protein sequence ID" value="POR52125.1"/>
    <property type="molecule type" value="Genomic_DNA"/>
</dbReference>
<organism evidence="9 10">
    <name type="scientific">Paraburkholderia eburnea</name>
    <dbReference type="NCBI Taxonomy" id="1189126"/>
    <lineage>
        <taxon>Bacteria</taxon>
        <taxon>Pseudomonadati</taxon>
        <taxon>Pseudomonadota</taxon>
        <taxon>Betaproteobacteria</taxon>
        <taxon>Burkholderiales</taxon>
        <taxon>Burkholderiaceae</taxon>
        <taxon>Paraburkholderia</taxon>
    </lineage>
</organism>
<evidence type="ECO:0000256" key="3">
    <source>
        <dbReference type="ARBA" id="ARBA00022679"/>
    </source>
</evidence>
<dbReference type="Pfam" id="PF09594">
    <property type="entry name" value="GT87"/>
    <property type="match status" value="1"/>
</dbReference>
<dbReference type="Proteomes" id="UP000237381">
    <property type="component" value="Unassembled WGS sequence"/>
</dbReference>
<keyword evidence="6 8" id="KW-0472">Membrane</keyword>
<dbReference type="OrthoDB" id="9060950at2"/>
<evidence type="ECO:0000256" key="2">
    <source>
        <dbReference type="ARBA" id="ARBA00022475"/>
    </source>
</evidence>
<gene>
    <name evidence="9" type="ORF">B0G62_10593</name>
</gene>
<feature type="transmembrane region" description="Helical" evidence="8">
    <location>
        <begin position="336"/>
        <end position="363"/>
    </location>
</feature>
<accession>A0A2S4MBW4</accession>
<protein>
    <submittedName>
        <fullName evidence="9">Uncharacterized protein DUF2029</fullName>
    </submittedName>
</protein>
<dbReference type="AlphaFoldDB" id="A0A2S4MBW4"/>
<feature type="transmembrane region" description="Helical" evidence="8">
    <location>
        <begin position="210"/>
        <end position="234"/>
    </location>
</feature>
<evidence type="ECO:0000256" key="7">
    <source>
        <dbReference type="ARBA" id="ARBA00024033"/>
    </source>
</evidence>
<evidence type="ECO:0000256" key="1">
    <source>
        <dbReference type="ARBA" id="ARBA00004651"/>
    </source>
</evidence>
<sequence>MLYWSLLDSQKIIFEQAGGLAVDTTTTGIRSVPCWLTKQRVAFYSSCVLIVELGYLALRFVGAYVLNLPDFVALGWDHAVFWVASRLAIEGPAANAYDARLTEPVVSVLQHFVLHRPFPTPWIYPPTFLVVVLWLALFPFPLSYAIWTAIGVAFSGFALGRILRPSSLAWWLPVLAFPALWIDLMAGQNSLFTMGLAALAFVLLDRRPTLAGVCIGLLAIKPQLGIVFPVVLLVGRRWRVFSVALITVSIFCAVAGVVFGFGIFGTFLSVLPAFRKLVVNANWPGGLPTWFGFARSVGLSPSAAYLVHAIMGVPSLALAVFLFASRSRAALRSAAVALATLVCQPYLLGYDLVWLALPIAFLIVDGQQHGWLKYEVPVLVAVWLAPLGLFFPQLHFGLCMPPIMALLTLVLIRRAGSRRGATD</sequence>
<feature type="transmembrane region" description="Helical" evidence="8">
    <location>
        <begin position="41"/>
        <end position="58"/>
    </location>
</feature>
<dbReference type="GO" id="GO:0005886">
    <property type="term" value="C:plasma membrane"/>
    <property type="evidence" value="ECO:0007669"/>
    <property type="project" value="UniProtKB-SubCell"/>
</dbReference>
<dbReference type="RefSeq" id="WP_103704516.1">
    <property type="nucleotide sequence ID" value="NZ_PQGA01000005.1"/>
</dbReference>